<proteinExistence type="predicted"/>
<dbReference type="STRING" id="180088.A0A1J8Q963"/>
<evidence type="ECO:0000256" key="1">
    <source>
        <dbReference type="SAM" id="MobiDB-lite"/>
    </source>
</evidence>
<dbReference type="InterPro" id="IPR000626">
    <property type="entry name" value="Ubiquitin-like_dom"/>
</dbReference>
<keyword evidence="4" id="KW-1185">Reference proteome</keyword>
<dbReference type="SUPFAM" id="SSF54236">
    <property type="entry name" value="Ubiquitin-like"/>
    <property type="match status" value="1"/>
</dbReference>
<gene>
    <name evidence="3" type="ORF">AZE42_03792</name>
</gene>
<reference evidence="3 4" key="1">
    <citation type="submission" date="2016-03" db="EMBL/GenBank/DDBJ databases">
        <title>Comparative genomics of the ectomycorrhizal sister species Rhizopogon vinicolor and Rhizopogon vesiculosus (Basidiomycota: Boletales) reveals a divergence of the mating type B locus.</title>
        <authorList>
            <person name="Mujic A.B."/>
            <person name="Kuo A."/>
            <person name="Tritt A."/>
            <person name="Lipzen A."/>
            <person name="Chen C."/>
            <person name="Johnson J."/>
            <person name="Sharma A."/>
            <person name="Barry K."/>
            <person name="Grigoriev I.V."/>
            <person name="Spatafora J.W."/>
        </authorList>
    </citation>
    <scope>NUCLEOTIDE SEQUENCE [LARGE SCALE GENOMIC DNA]</scope>
    <source>
        <strain evidence="3 4">AM-OR11-056</strain>
    </source>
</reference>
<accession>A0A1J8Q963</accession>
<dbReference type="OrthoDB" id="442921at2759"/>
<evidence type="ECO:0000313" key="3">
    <source>
        <dbReference type="EMBL" id="OJA08284.1"/>
    </source>
</evidence>
<dbReference type="PROSITE" id="PS50053">
    <property type="entry name" value="UBIQUITIN_2"/>
    <property type="match status" value="1"/>
</dbReference>
<feature type="region of interest" description="Disordered" evidence="1">
    <location>
        <begin position="1"/>
        <end position="24"/>
    </location>
</feature>
<dbReference type="Gene3D" id="3.10.20.90">
    <property type="entry name" value="Phosphatidylinositol 3-kinase Catalytic Subunit, Chain A, domain 1"/>
    <property type="match status" value="1"/>
</dbReference>
<evidence type="ECO:0000259" key="2">
    <source>
        <dbReference type="PROSITE" id="PS50053"/>
    </source>
</evidence>
<dbReference type="Proteomes" id="UP000183567">
    <property type="component" value="Unassembled WGS sequence"/>
</dbReference>
<dbReference type="Pfam" id="PF11976">
    <property type="entry name" value="Rad60-SLD"/>
    <property type="match status" value="1"/>
</dbReference>
<dbReference type="AlphaFoldDB" id="A0A1J8Q963"/>
<protein>
    <recommendedName>
        <fullName evidence="2">Ubiquitin-like domain-containing protein</fullName>
    </recommendedName>
</protein>
<evidence type="ECO:0000313" key="4">
    <source>
        <dbReference type="Proteomes" id="UP000183567"/>
    </source>
</evidence>
<name>A0A1J8Q963_9AGAM</name>
<dbReference type="InterPro" id="IPR022617">
    <property type="entry name" value="Rad60/SUMO-like_dom"/>
</dbReference>
<feature type="domain" description="Ubiquitin-like" evidence="2">
    <location>
        <begin position="1"/>
        <end position="36"/>
    </location>
</feature>
<comment type="caution">
    <text evidence="3">The sequence shown here is derived from an EMBL/GenBank/DDBJ whole genome shotgun (WGS) entry which is preliminary data.</text>
</comment>
<sequence length="42" mass="4610">MRFLYDGARINEDNTPGSLDMENNDTSDVMVEQVGGSSPAYL</sequence>
<dbReference type="InterPro" id="IPR029071">
    <property type="entry name" value="Ubiquitin-like_domsf"/>
</dbReference>
<organism evidence="3 4">
    <name type="scientific">Rhizopogon vesiculosus</name>
    <dbReference type="NCBI Taxonomy" id="180088"/>
    <lineage>
        <taxon>Eukaryota</taxon>
        <taxon>Fungi</taxon>
        <taxon>Dikarya</taxon>
        <taxon>Basidiomycota</taxon>
        <taxon>Agaricomycotina</taxon>
        <taxon>Agaricomycetes</taxon>
        <taxon>Agaricomycetidae</taxon>
        <taxon>Boletales</taxon>
        <taxon>Suillineae</taxon>
        <taxon>Rhizopogonaceae</taxon>
        <taxon>Rhizopogon</taxon>
    </lineage>
</organism>
<dbReference type="EMBL" id="LVVM01006350">
    <property type="protein sequence ID" value="OJA08284.1"/>
    <property type="molecule type" value="Genomic_DNA"/>
</dbReference>